<dbReference type="GO" id="GO:0003824">
    <property type="term" value="F:catalytic activity"/>
    <property type="evidence" value="ECO:0007669"/>
    <property type="project" value="UniProtKB-ARBA"/>
</dbReference>
<feature type="compositionally biased region" description="Polar residues" evidence="1">
    <location>
        <begin position="1738"/>
        <end position="1748"/>
    </location>
</feature>
<dbReference type="Proteomes" id="UP000294480">
    <property type="component" value="Unassembled WGS sequence"/>
</dbReference>
<keyword evidence="4" id="KW-1185">Reference proteome</keyword>
<name>A0A4R6Y4H8_9BURK</name>
<reference evidence="3 4" key="1">
    <citation type="submission" date="2019-03" db="EMBL/GenBank/DDBJ databases">
        <title>Genomic Encyclopedia of Type Strains, Phase IV (KMG-IV): sequencing the most valuable type-strain genomes for metagenomic binning, comparative biology and taxonomic classification.</title>
        <authorList>
            <person name="Goeker M."/>
        </authorList>
    </citation>
    <scope>NUCLEOTIDE SEQUENCE [LARGE SCALE GENOMIC DNA]</scope>
    <source>
        <strain evidence="3 4">DSM 102852</strain>
    </source>
</reference>
<evidence type="ECO:0000256" key="1">
    <source>
        <dbReference type="SAM" id="MobiDB-lite"/>
    </source>
</evidence>
<feature type="region of interest" description="Disordered" evidence="1">
    <location>
        <begin position="443"/>
        <end position="488"/>
    </location>
</feature>
<dbReference type="SUPFAM" id="SSF51126">
    <property type="entry name" value="Pectin lyase-like"/>
    <property type="match status" value="1"/>
</dbReference>
<accession>A0A4R6Y4H8</accession>
<dbReference type="OrthoDB" id="5666689at2"/>
<dbReference type="InterPro" id="IPR024973">
    <property type="entry name" value="ESPR"/>
</dbReference>
<sequence length="3118" mass="318532">MNRTAYKVIFNKRKGQMDVVSEITVTEGKAASESTGISSLTTLAQQINALGSLSIKTLCLSLMLTLGTAHLVHAQIIADPNAPKNQQATILNTASGATQVNIQTPSAAGVSMNQYRQFDAQSNGTILNNSRTNVQTQTAGWVNANPWLATGGARVIVNQVNSVNPSYLNGSIEVAGQRAEVIIANPAGISVNGASFINAATTTLTTGTPIVNGGNLEGYRVSQGQINIDGQGLDTSQSDYTHIIARNIKLNAGVWAQNLKATTGANQVDATNSAASTIAGTGASPAYALDSSALGGMYANKITFIGTDKGLGINNAGQLAAAAGDVSITADGQLVNSGTINSNGASNTLNIQTSSVTNSGTLSAQGNTHIHTNDLKNTGTVAAGRELKINASTIDNSTGTLNGQRVELNANSLNNTKGKVQQTGSQAIAINANSLSNTNGGLIGYEPASSGTSGTGTGTSTSGNTSSGTSNSSAPTTPSTAAGGATNTVVQPAPVPLADGVINIAGQIDNNAGQITANGGVNLYSKNGLTNNATLNLKTLTVTGNALDNTGGTITTTQANIATDRITNATGKLGSTGNIKLTSNSLTNSKGQITAGGTLNANIAGAVLNDNGVLASAGDNTISANTLDNSSGTMVSSGAGLNATVQGALNNNKGTLNAKSTTINSTALNNDAGLIQGSQAVSINTHGQTLTNTNSGTQAGIVSGGTLNVQTGDLNNTATGYIGSTGAATLSTAQLNNAGDLSSGAGLDISATGLDNRTGQIQAVGDAHISVGTGTVNNDASLIRSSGHTTINAAHLINSNTNTSKTGIESHDLTLNVSTIDNSTGALRADGQLSINSSGTLNNSKGLVTSAQGLNIQDAQTNQTLAITNTSGTLIAGQSNTIRAKSLTGDGQVLSNQDMNMTLVDDFTNNAKVQATGNLSISSVGNVNNNAQITAGQSNTVSAQNINNAANAEISGKNTTLNAVDTVSNRGLIDGSNTLITAQTVNNIGTGRVYGNHLSIGATTLNNRGETLNGTTSTGTIAARERLDIGANTINNLSGGKVGQHSIIFSGDSMHIGAALDVSGNATGQAAVLNNQSSTVESLGDMSLAVAQIYNTNEHFTTKQEDVSKEHIIDVVGTSVPDPIGISGYATPTGPSQTYRVDPDKIPGMPDFREDMGSNNKYLLNSADNVYVINDQSNYLATPEGAYSNWDKRDYTRTTNETVVATTDAAKITAGGNLSIHTNELLNDNSQIVVGGTLSGDADKINNKETLGTSTVTDNGGYVSYWRDHDKGRDETWSNLTENRQYLLVHPSQTINVSTASVQTNTVPTGSGTTINGLNTGSVTESGAGGQAANVNNSVYSTSATNPTLIKSGAINTAMPNSSLFSVNPNHSAYLIQTDPKFASYRNWLGSDYMLNALSLDPTTMHKRLGDGYYEQKLIREQIAQLTGRRYIDGQTNDDEQYKALMNAGVTFAGQYSLRPGVALTAEQMARLTSDIVWLVEQVVTLPDGTTTTVLVPKVYVAVKPGDIDGSGALISANSINLKLTGDLNNSGTIAGRNVTQITAENINNQGRLTANQLDLNARTDLNNIGGVIDANTSATIKAGRDVNVVSTTVSANNNFGSETIIDRVAGIYVGDGANKLIAKDGASSIPNTLTIEAGRNVNLTAADMANDGVGQTSVTAGNDLNLNTAQVGSDLRIYRDEKNGYSINEIHDVGTSIYGVGNVKLKAGNDLNATAANVNSELGNLVAQAGHDVNIGVGQTTRSTKTDNYSEDNGPLSSTKTTTHTESDSRQSIASNFTGDKVLIGAGNDYLQKGSTVVGLGDVSIQAGHDASIVSSTDTYHQDNSQEVKKKGFTGGYAAGVLSVGYGKSQAASQSSTDSTTQAASTTASLYGNTTIKAGNHLQVIASDLGAGENLTLVAKDIDLTAAQNTLDEHNAQQSKSSGFSVGLTVNPVDAFKSAYTSASANTPATGTVGKIGKVAEGVGSGLKAATTAVVITAGSQKSSANQDHHVSEARTSSLTAGNNLTVMATDGNIDSQGTQMSAEGNALLLAKHDINLDVAHNYETQTSNNKASGWSFDNRLTGLPMGVFKNKGNGDGATDTVTGTQLSVGGTSTLATTQGDITLTGANIVANGDVNLNAARNLTIQSAQDTVTNENHSNNKAIGKVVVSDTERFMGYHNEKHNDNNTAVTQVASNVGSLGGKVNLKAGNAYTQTASNVVAAQDINVTAKTIDINTADNTGSSHVDDKAVKVGVFARVTSPLIDLVNNVEAAQQSDGRLKSLQNMAAASNGVQAVAAAVGQTGALFKAEAGIGFATANSNEDANYQTAQGSTLSAGRHLNLTSTEGDIHATGAILNAGKTLSLDSANDIVLDASQDQASASGQHSNYGAEIGIGYQVGKNTGPYIYGQAGYGQGKYEAESTRYNNTHLSGETINLKSAGDTTLKGADAHANTINADVGGKLAIESVQDTATQYSKDTGASARVEVGYTFANASGSYNQAKASGSFTGVNQQSGLFAGDGGYHVKADSVDLKGGAITSTHAANSSLSTNALTFSNLDNSSSYQTSSTGANFSTDSSIAGNVVNNLGNIVNMMGNGKPTNASSTTYATLTEGNIHVGGTSTSAAATGIHTDAATAHQALEPLPDVRALMAQQQAEAAAVNTISQGVAIVVSNVISYAANSAKGQVNEAAAALETAQASGDAEAIATAQANWEHASSNLTHWQPGGLYAVAANAVSTIAVGLAAEQDPKAIAASMAAPLAANAIGDLISEDNKAAKFAAHAVSAGLIAALGGADTKQALAAGLATGLTESLIAPAIVKDLYGKNSVSELSNEQRETVLALSGVAGAIIAGIAGDSSTAAAFGATGALNAVQNNALATHTKPAINEIKACMKTASPETCIDNVKNKYANIDYTFERALADACSPRSASYNIKTCASMSTDAAQYSSASMPIFGAQAIQQACGNGSASGYDACSSAIMEIDLANIRAARYGALSVRANSSATDNMLEDIGQALGGSAFSGRGGVSARNPNAKASKSQVNNTQGLAGRYLVDEGTTTRGMVVQSVPDGTKAMAIADFNAMNLTNVSSFKTASGATGYWGETFNGTRVTVRDSQDGQARRWTIQFSRTQNNGAQRTTREVRYGAR</sequence>
<dbReference type="RefSeq" id="WP_133621466.1">
    <property type="nucleotide sequence ID" value="NZ_SNZE01000031.1"/>
</dbReference>
<dbReference type="EMBL" id="SNZE01000031">
    <property type="protein sequence ID" value="TDR28910.1"/>
    <property type="molecule type" value="Genomic_DNA"/>
</dbReference>
<dbReference type="InterPro" id="IPR010069">
    <property type="entry name" value="CdiA_FHA1_rpt"/>
</dbReference>
<dbReference type="InterPro" id="IPR025157">
    <property type="entry name" value="Hemagglutinin_rpt"/>
</dbReference>
<protein>
    <submittedName>
        <fullName evidence="3">Filamentous hemagglutinin</fullName>
    </submittedName>
</protein>
<dbReference type="Pfam" id="PF13018">
    <property type="entry name" value="ESPR"/>
    <property type="match status" value="1"/>
</dbReference>
<dbReference type="InterPro" id="IPR008638">
    <property type="entry name" value="FhaB/CdiA-like_TPS"/>
</dbReference>
<comment type="caution">
    <text evidence="3">The sequence shown here is derived from an EMBL/GenBank/DDBJ whole genome shotgun (WGS) entry which is preliminary data.</text>
</comment>
<dbReference type="Pfam" id="PF13332">
    <property type="entry name" value="Fil_haemagg_2"/>
    <property type="match status" value="5"/>
</dbReference>
<organism evidence="3 4">
    <name type="scientific">Hydromonas duriensis</name>
    <dbReference type="NCBI Taxonomy" id="1527608"/>
    <lineage>
        <taxon>Bacteria</taxon>
        <taxon>Pseudomonadati</taxon>
        <taxon>Pseudomonadota</taxon>
        <taxon>Betaproteobacteria</taxon>
        <taxon>Burkholderiales</taxon>
        <taxon>Burkholderiaceae</taxon>
        <taxon>Hydromonas</taxon>
    </lineage>
</organism>
<dbReference type="InterPro" id="IPR011050">
    <property type="entry name" value="Pectin_lyase_fold/virulence"/>
</dbReference>
<dbReference type="Pfam" id="PF05860">
    <property type="entry name" value="TPS"/>
    <property type="match status" value="1"/>
</dbReference>
<proteinExistence type="predicted"/>
<gene>
    <name evidence="3" type="ORF">DFR44_13110</name>
</gene>
<dbReference type="SMART" id="SM00912">
    <property type="entry name" value="Haemagg_act"/>
    <property type="match status" value="1"/>
</dbReference>
<dbReference type="InterPro" id="IPR012334">
    <property type="entry name" value="Pectin_lyas_fold"/>
</dbReference>
<dbReference type="NCBIfam" id="TIGR01731">
    <property type="entry name" value="fil_hemag_20aa"/>
    <property type="match status" value="16"/>
</dbReference>
<feature type="domain" description="Filamentous haemagglutinin FhaB/tRNA nuclease CdiA-like TPS" evidence="2">
    <location>
        <begin position="94"/>
        <end position="214"/>
    </location>
</feature>
<feature type="compositionally biased region" description="Low complexity" evidence="1">
    <location>
        <begin position="447"/>
        <end position="488"/>
    </location>
</feature>
<evidence type="ECO:0000313" key="4">
    <source>
        <dbReference type="Proteomes" id="UP000294480"/>
    </source>
</evidence>
<dbReference type="NCBIfam" id="TIGR01901">
    <property type="entry name" value="adhes_NPXG"/>
    <property type="match status" value="1"/>
</dbReference>
<evidence type="ECO:0000259" key="2">
    <source>
        <dbReference type="SMART" id="SM00912"/>
    </source>
</evidence>
<evidence type="ECO:0000313" key="3">
    <source>
        <dbReference type="EMBL" id="TDR28910.1"/>
    </source>
</evidence>
<dbReference type="Gene3D" id="2.160.20.10">
    <property type="entry name" value="Single-stranded right-handed beta-helix, Pectin lyase-like"/>
    <property type="match status" value="1"/>
</dbReference>
<feature type="region of interest" description="Disordered" evidence="1">
    <location>
        <begin position="1738"/>
        <end position="1772"/>
    </location>
</feature>